<gene>
    <name evidence="2" type="ORF">BDU57DRAFT_513095</name>
</gene>
<evidence type="ECO:0000313" key="2">
    <source>
        <dbReference type="EMBL" id="KAF1919807.1"/>
    </source>
</evidence>
<feature type="region of interest" description="Disordered" evidence="1">
    <location>
        <begin position="23"/>
        <end position="45"/>
    </location>
</feature>
<organism evidence="2 3">
    <name type="scientific">Ampelomyces quisqualis</name>
    <name type="common">Powdery mildew agent</name>
    <dbReference type="NCBI Taxonomy" id="50730"/>
    <lineage>
        <taxon>Eukaryota</taxon>
        <taxon>Fungi</taxon>
        <taxon>Dikarya</taxon>
        <taxon>Ascomycota</taxon>
        <taxon>Pezizomycotina</taxon>
        <taxon>Dothideomycetes</taxon>
        <taxon>Pleosporomycetidae</taxon>
        <taxon>Pleosporales</taxon>
        <taxon>Pleosporineae</taxon>
        <taxon>Phaeosphaeriaceae</taxon>
        <taxon>Ampelomyces</taxon>
    </lineage>
</organism>
<reference evidence="2" key="1">
    <citation type="journal article" date="2020" name="Stud. Mycol.">
        <title>101 Dothideomycetes genomes: a test case for predicting lifestyles and emergence of pathogens.</title>
        <authorList>
            <person name="Haridas S."/>
            <person name="Albert R."/>
            <person name="Binder M."/>
            <person name="Bloem J."/>
            <person name="Labutti K."/>
            <person name="Salamov A."/>
            <person name="Andreopoulos B."/>
            <person name="Baker S."/>
            <person name="Barry K."/>
            <person name="Bills G."/>
            <person name="Bluhm B."/>
            <person name="Cannon C."/>
            <person name="Castanera R."/>
            <person name="Culley D."/>
            <person name="Daum C."/>
            <person name="Ezra D."/>
            <person name="Gonzalez J."/>
            <person name="Henrissat B."/>
            <person name="Kuo A."/>
            <person name="Liang C."/>
            <person name="Lipzen A."/>
            <person name="Lutzoni F."/>
            <person name="Magnuson J."/>
            <person name="Mondo S."/>
            <person name="Nolan M."/>
            <person name="Ohm R."/>
            <person name="Pangilinan J."/>
            <person name="Park H.-J."/>
            <person name="Ramirez L."/>
            <person name="Alfaro M."/>
            <person name="Sun H."/>
            <person name="Tritt A."/>
            <person name="Yoshinaga Y."/>
            <person name="Zwiers L.-H."/>
            <person name="Turgeon B."/>
            <person name="Goodwin S."/>
            <person name="Spatafora J."/>
            <person name="Crous P."/>
            <person name="Grigoriev I."/>
        </authorList>
    </citation>
    <scope>NUCLEOTIDE SEQUENCE</scope>
    <source>
        <strain evidence="2">HMLAC05119</strain>
    </source>
</reference>
<evidence type="ECO:0000313" key="3">
    <source>
        <dbReference type="Proteomes" id="UP000800096"/>
    </source>
</evidence>
<proteinExistence type="predicted"/>
<sequence>MLNTCPSGSTAHGCQAMANTTWTQQTRWSRSDTSRRGIHLGGQNSSPAEIQHAWLLPDGTVLKYAHDREDRNVLHRLNVEHSFLSALEHHKRIDRYLGKQEHWNHS</sequence>
<keyword evidence="3" id="KW-1185">Reference proteome</keyword>
<evidence type="ECO:0000256" key="1">
    <source>
        <dbReference type="SAM" id="MobiDB-lite"/>
    </source>
</evidence>
<accession>A0A6A5R132</accession>
<dbReference type="Proteomes" id="UP000800096">
    <property type="component" value="Unassembled WGS sequence"/>
</dbReference>
<protein>
    <submittedName>
        <fullName evidence="2">Uncharacterized protein</fullName>
    </submittedName>
</protein>
<name>A0A6A5R132_AMPQU</name>
<dbReference type="AlphaFoldDB" id="A0A6A5R132"/>
<dbReference type="EMBL" id="ML979133">
    <property type="protein sequence ID" value="KAF1919807.1"/>
    <property type="molecule type" value="Genomic_DNA"/>
</dbReference>